<keyword evidence="2" id="KW-0233">DNA recombination</keyword>
<dbReference type="AlphaFoldDB" id="A0A289GBP2"/>
<keyword evidence="1" id="KW-0238">DNA-binding</keyword>
<gene>
    <name evidence="3" type="ORF">DYL72_02770</name>
</gene>
<evidence type="ECO:0000256" key="1">
    <source>
        <dbReference type="ARBA" id="ARBA00023125"/>
    </source>
</evidence>
<dbReference type="InterPro" id="IPR010998">
    <property type="entry name" value="Integrase_recombinase_N"/>
</dbReference>
<dbReference type="EMBL" id="CP034672">
    <property type="protein sequence ID" value="AZS24083.1"/>
    <property type="molecule type" value="Genomic_DNA"/>
</dbReference>
<dbReference type="InterPro" id="IPR011010">
    <property type="entry name" value="DNA_brk_join_enz"/>
</dbReference>
<dbReference type="InterPro" id="IPR002104">
    <property type="entry name" value="Integrase_catalytic"/>
</dbReference>
<evidence type="ECO:0000256" key="2">
    <source>
        <dbReference type="ARBA" id="ARBA00023172"/>
    </source>
</evidence>
<dbReference type="SUPFAM" id="SSF56349">
    <property type="entry name" value="DNA breaking-rejoining enzymes"/>
    <property type="match status" value="1"/>
</dbReference>
<evidence type="ECO:0000313" key="4">
    <source>
        <dbReference type="Proteomes" id="UP000256923"/>
    </source>
</evidence>
<reference evidence="3 4" key="1">
    <citation type="submission" date="2018-12" db="EMBL/GenBank/DDBJ databases">
        <title>Characterization and Draft Genome of Vibrio anguillarum J360 Marine Pathogen Isolated from an Outbreak in Lumpfish (Cyclopterus lumpus).</title>
        <authorList>
            <person name="Vasquez J.I."/>
            <person name="Cao T."/>
            <person name="Chakraborty S."/>
            <person name="Gnanagobal H."/>
            <person name="Wescot J."/>
            <person name="Boyce D."/>
            <person name="Santander J."/>
        </authorList>
    </citation>
    <scope>NUCLEOTIDE SEQUENCE [LARGE SCALE GENOMIC DNA]</scope>
    <source>
        <strain evidence="3 4">J360</strain>
    </source>
</reference>
<dbReference type="Gene3D" id="1.10.150.130">
    <property type="match status" value="1"/>
</dbReference>
<evidence type="ECO:0000313" key="3">
    <source>
        <dbReference type="EMBL" id="AZS24083.1"/>
    </source>
</evidence>
<dbReference type="Gene3D" id="1.10.443.10">
    <property type="entry name" value="Intergrase catalytic core"/>
    <property type="match status" value="1"/>
</dbReference>
<dbReference type="GO" id="GO:0003677">
    <property type="term" value="F:DNA binding"/>
    <property type="evidence" value="ECO:0007669"/>
    <property type="project" value="UniProtKB-KW"/>
</dbReference>
<sequence>MSIIIWVIPEFKLTSYFASQPNKKLDVINPDKPHVLGKMPLLYRSNGNAIEVANNWLINLKANQFKKDVQTQAQGLLHYFSFLEQIDCEWYSMPSSVRKRPTYAFKRHLREAFQSGIIARSTANSYMRVVIKFYKFYLSRKYLFENPPFNFELVKVTTAGQYSYMRNTLLHVDSTDLRLNLPRDARHNGLSRNLIPLSEHEWRSIESAILFNPKGLRKSTKGSVNIPLSTEFILAVKLARFSGLRRSEILTLRERQIYRPTAEQLNKKYLIHAEGLYLAPSMGVNTKGGTSRYAEIPTFLMLELHSYINSSRYMERKRKFISLNPIEANNPFLFITSLGNKFSDNTINARWGELRNEIQNQHDDFNHKFHNLRATYAVFRLKELLNYKLKEEDALDYLQSTLGHQHRITLLAYLRFCEQENCANATYEDALDIILER</sequence>
<proteinExistence type="predicted"/>
<dbReference type="RefSeq" id="WP_019281566.1">
    <property type="nucleotide sequence ID" value="NZ_CP023054.1"/>
</dbReference>
<organism evidence="3 4">
    <name type="scientific">Vibrio anguillarum</name>
    <name type="common">Listonella anguillarum</name>
    <dbReference type="NCBI Taxonomy" id="55601"/>
    <lineage>
        <taxon>Bacteria</taxon>
        <taxon>Pseudomonadati</taxon>
        <taxon>Pseudomonadota</taxon>
        <taxon>Gammaproteobacteria</taxon>
        <taxon>Vibrionales</taxon>
        <taxon>Vibrionaceae</taxon>
        <taxon>Vibrio</taxon>
    </lineage>
</organism>
<protein>
    <submittedName>
        <fullName evidence="3">Site-specific integrase</fullName>
    </submittedName>
</protein>
<dbReference type="InterPro" id="IPR013762">
    <property type="entry name" value="Integrase-like_cat_sf"/>
</dbReference>
<dbReference type="GO" id="GO:0006310">
    <property type="term" value="P:DNA recombination"/>
    <property type="evidence" value="ECO:0007669"/>
    <property type="project" value="UniProtKB-KW"/>
</dbReference>
<dbReference type="PROSITE" id="PS51898">
    <property type="entry name" value="TYR_RECOMBINASE"/>
    <property type="match status" value="1"/>
</dbReference>
<dbReference type="Proteomes" id="UP000256923">
    <property type="component" value="Chromosome 1"/>
</dbReference>
<dbReference type="CDD" id="cd00397">
    <property type="entry name" value="DNA_BRE_C"/>
    <property type="match status" value="1"/>
</dbReference>
<accession>A0A289GBP2</accession>
<dbReference type="GO" id="GO:0015074">
    <property type="term" value="P:DNA integration"/>
    <property type="evidence" value="ECO:0007669"/>
    <property type="project" value="InterPro"/>
</dbReference>
<name>A0A289GBP2_VIBAN</name>